<dbReference type="Pfam" id="PF00211">
    <property type="entry name" value="Guanylate_cyc"/>
    <property type="match status" value="1"/>
</dbReference>
<accession>A0ABV3RUH5</accession>
<keyword evidence="3" id="KW-1185">Reference proteome</keyword>
<sequence>MWWEGVSLERRLSAILVADMVGYSRLMEQDEADTLVRHKAHRLDLIDPSLATHHGRVVKTTGDGLLAEFPSVVEAVACAVEVQRAMARREADPPQDRRIAYRIGIHLGDVFHEGGDILGGGVNVAARLEALAEPGGICLSGTAFDQLSTTASEAFASMGEVQVKNIARPIRAYRWKRASGNVPLQDVPGTDLLPWFRLPRKPVLAVGGFRSSADEQFSTGLAAGLPEALVATLSQTEAISVVEDPSRSTAADYLIEGTVRGSSDRVRIMLGLADCRTNQRIQSFRFEYSNTDPFEIEDDISDRLHSQVHAAVTLGARALYIRSLANTDQDFTDLLQGTVELQSFNAKGFEKAVRTWHSLYERDPQRPEYVVLLAWLEWAKLTIPGVSTESRVTNLGKGREYARLAQKLLGNADNLSLRLVMACLEMMDGNHDAAVAHVDAGLDLDPMSSYVLEVGGYVKIYSGDADAGITLLRRAIEMQPFYAYFVVAHLAFAYAFKGDLDEAAFLVRQMGSVPTDRVEKLWVLPLGIAIAIWMGSEEEARELAKRLLRALPGFTIANFRDRSFFWRDVGFLDRICDALADAELPA</sequence>
<feature type="domain" description="Guanylate cyclase" evidence="1">
    <location>
        <begin position="14"/>
        <end position="129"/>
    </location>
</feature>
<evidence type="ECO:0000313" key="3">
    <source>
        <dbReference type="Proteomes" id="UP001556098"/>
    </source>
</evidence>
<dbReference type="SUPFAM" id="SSF48452">
    <property type="entry name" value="TPR-like"/>
    <property type="match status" value="1"/>
</dbReference>
<protein>
    <submittedName>
        <fullName evidence="2">Adenylate/guanylate cyclase domain-containing protein</fullName>
    </submittedName>
</protein>
<dbReference type="CDD" id="cd07302">
    <property type="entry name" value="CHD"/>
    <property type="match status" value="1"/>
</dbReference>
<name>A0ABV3RUH5_9RHOB</name>
<organism evidence="2 3">
    <name type="scientific">Sulfitobacter sediminis</name>
    <dbReference type="NCBI Taxonomy" id="3234186"/>
    <lineage>
        <taxon>Bacteria</taxon>
        <taxon>Pseudomonadati</taxon>
        <taxon>Pseudomonadota</taxon>
        <taxon>Alphaproteobacteria</taxon>
        <taxon>Rhodobacterales</taxon>
        <taxon>Roseobacteraceae</taxon>
        <taxon>Sulfitobacter</taxon>
    </lineage>
</organism>
<dbReference type="InterPro" id="IPR050697">
    <property type="entry name" value="Adenylyl/Guanylyl_Cyclase_3/4"/>
</dbReference>
<gene>
    <name evidence="2" type="ORF">AB2B41_20375</name>
</gene>
<evidence type="ECO:0000259" key="1">
    <source>
        <dbReference type="PROSITE" id="PS50125"/>
    </source>
</evidence>
<dbReference type="EMBL" id="JBFNXX010000026">
    <property type="protein sequence ID" value="MEW9921969.1"/>
    <property type="molecule type" value="Genomic_DNA"/>
</dbReference>
<dbReference type="Proteomes" id="UP001556098">
    <property type="component" value="Unassembled WGS sequence"/>
</dbReference>
<reference evidence="2 3" key="1">
    <citation type="submission" date="2024-07" db="EMBL/GenBank/DDBJ databases">
        <title>Marimonas sp.nov., isolated from tidal-flat sediment.</title>
        <authorList>
            <person name="Jayan J.N."/>
            <person name="Lee S.S."/>
        </authorList>
    </citation>
    <scope>NUCLEOTIDE SEQUENCE [LARGE SCALE GENOMIC DNA]</scope>
    <source>
        <strain evidence="2 3">MJW-29</strain>
    </source>
</reference>
<comment type="caution">
    <text evidence="2">The sequence shown here is derived from an EMBL/GenBank/DDBJ whole genome shotgun (WGS) entry which is preliminary data.</text>
</comment>
<dbReference type="Gene3D" id="3.30.70.1230">
    <property type="entry name" value="Nucleotide cyclase"/>
    <property type="match status" value="1"/>
</dbReference>
<dbReference type="SUPFAM" id="SSF55073">
    <property type="entry name" value="Nucleotide cyclase"/>
    <property type="match status" value="1"/>
</dbReference>
<evidence type="ECO:0000313" key="2">
    <source>
        <dbReference type="EMBL" id="MEW9921969.1"/>
    </source>
</evidence>
<dbReference type="Gene3D" id="1.25.40.10">
    <property type="entry name" value="Tetratricopeptide repeat domain"/>
    <property type="match status" value="1"/>
</dbReference>
<dbReference type="InterPro" id="IPR001054">
    <property type="entry name" value="A/G_cyclase"/>
</dbReference>
<dbReference type="PANTHER" id="PTHR43081">
    <property type="entry name" value="ADENYLATE CYCLASE, TERMINAL-DIFFERENTIATION SPECIFIC-RELATED"/>
    <property type="match status" value="1"/>
</dbReference>
<dbReference type="RefSeq" id="WP_367879668.1">
    <property type="nucleotide sequence ID" value="NZ_JBFNXX010000026.1"/>
</dbReference>
<dbReference type="PROSITE" id="PS50125">
    <property type="entry name" value="GUANYLATE_CYCLASE_2"/>
    <property type="match status" value="1"/>
</dbReference>
<dbReference type="PANTHER" id="PTHR43081:SF19">
    <property type="entry name" value="PH-SENSITIVE ADENYLATE CYCLASE RV1264"/>
    <property type="match status" value="1"/>
</dbReference>
<dbReference type="InterPro" id="IPR029787">
    <property type="entry name" value="Nucleotide_cyclase"/>
</dbReference>
<proteinExistence type="predicted"/>
<dbReference type="InterPro" id="IPR011990">
    <property type="entry name" value="TPR-like_helical_dom_sf"/>
</dbReference>